<evidence type="ECO:0008006" key="4">
    <source>
        <dbReference type="Google" id="ProtNLM"/>
    </source>
</evidence>
<dbReference type="EMBL" id="KN817526">
    <property type="protein sequence ID" value="KJA26759.1"/>
    <property type="molecule type" value="Genomic_DNA"/>
</dbReference>
<dbReference type="SUPFAM" id="SSF51735">
    <property type="entry name" value="NAD(P)-binding Rossmann-fold domains"/>
    <property type="match status" value="1"/>
</dbReference>
<sequence length="324" mass="35023">MFWSRKFNPAKDLPDLAGKIIIVTGANTGIGYATAKHLARKGAKVFVGSRSEERGKNAVTKLQEEGIGSGEVIYLHVDIGTPELAKKSAEGFLGKETRLDVLVNNAAIIWDAHQENKTAQDGITEMMMTNHIGVFQFTKTLIPLLIKTAEQPGSDVRIITVSSNAHRSSAAADPSITFSLDTFKDHHTSASVPSFARYTVTKLANTLFSNTLTRRLSSSGIICLSLHPGFVNTSISTRFSFSGALNLLMRVIAMAPDEGAYTSVFAAGSPVIREQAEEYNGSYLEPPGRITKPAPNALKVELQDELWNTTGKYLEDQGLGPALP</sequence>
<gene>
    <name evidence="2" type="ORF">HYPSUDRAFT_1029410</name>
</gene>
<dbReference type="PANTHER" id="PTHR43157">
    <property type="entry name" value="PHOSPHATIDYLINOSITOL-GLYCAN BIOSYNTHESIS CLASS F PROTEIN-RELATED"/>
    <property type="match status" value="1"/>
</dbReference>
<accession>A0A0D2P733</accession>
<keyword evidence="3" id="KW-1185">Reference proteome</keyword>
<dbReference type="Pfam" id="PF00106">
    <property type="entry name" value="adh_short"/>
    <property type="match status" value="1"/>
</dbReference>
<dbReference type="OMA" id="SHEYLIL"/>
<organism evidence="2 3">
    <name type="scientific">Hypholoma sublateritium (strain FD-334 SS-4)</name>
    <dbReference type="NCBI Taxonomy" id="945553"/>
    <lineage>
        <taxon>Eukaryota</taxon>
        <taxon>Fungi</taxon>
        <taxon>Dikarya</taxon>
        <taxon>Basidiomycota</taxon>
        <taxon>Agaricomycotina</taxon>
        <taxon>Agaricomycetes</taxon>
        <taxon>Agaricomycetidae</taxon>
        <taxon>Agaricales</taxon>
        <taxon>Agaricineae</taxon>
        <taxon>Strophariaceae</taxon>
        <taxon>Hypholoma</taxon>
    </lineage>
</organism>
<proteinExistence type="predicted"/>
<dbReference type="InterPro" id="IPR036291">
    <property type="entry name" value="NAD(P)-bd_dom_sf"/>
</dbReference>
<dbReference type="InterPro" id="IPR002347">
    <property type="entry name" value="SDR_fam"/>
</dbReference>
<dbReference type="GO" id="GO:0016491">
    <property type="term" value="F:oxidoreductase activity"/>
    <property type="evidence" value="ECO:0007669"/>
    <property type="project" value="UniProtKB-KW"/>
</dbReference>
<dbReference type="PANTHER" id="PTHR43157:SF31">
    <property type="entry name" value="PHOSPHATIDYLINOSITOL-GLYCAN BIOSYNTHESIS CLASS F PROTEIN"/>
    <property type="match status" value="1"/>
</dbReference>
<dbReference type="AlphaFoldDB" id="A0A0D2P733"/>
<name>A0A0D2P733_HYPSF</name>
<reference evidence="3" key="1">
    <citation type="submission" date="2014-04" db="EMBL/GenBank/DDBJ databases">
        <title>Evolutionary Origins and Diversification of the Mycorrhizal Mutualists.</title>
        <authorList>
            <consortium name="DOE Joint Genome Institute"/>
            <consortium name="Mycorrhizal Genomics Consortium"/>
            <person name="Kohler A."/>
            <person name="Kuo A."/>
            <person name="Nagy L.G."/>
            <person name="Floudas D."/>
            <person name="Copeland A."/>
            <person name="Barry K.W."/>
            <person name="Cichocki N."/>
            <person name="Veneault-Fourrey C."/>
            <person name="LaButti K."/>
            <person name="Lindquist E.A."/>
            <person name="Lipzen A."/>
            <person name="Lundell T."/>
            <person name="Morin E."/>
            <person name="Murat C."/>
            <person name="Riley R."/>
            <person name="Ohm R."/>
            <person name="Sun H."/>
            <person name="Tunlid A."/>
            <person name="Henrissat B."/>
            <person name="Grigoriev I.V."/>
            <person name="Hibbett D.S."/>
            <person name="Martin F."/>
        </authorList>
    </citation>
    <scope>NUCLEOTIDE SEQUENCE [LARGE SCALE GENOMIC DNA]</scope>
    <source>
        <strain evidence="3">FD-334 SS-4</strain>
    </source>
</reference>
<evidence type="ECO:0000256" key="1">
    <source>
        <dbReference type="ARBA" id="ARBA00023002"/>
    </source>
</evidence>
<evidence type="ECO:0000313" key="2">
    <source>
        <dbReference type="EMBL" id="KJA26759.1"/>
    </source>
</evidence>
<dbReference type="PRINTS" id="PR00081">
    <property type="entry name" value="GDHRDH"/>
</dbReference>
<dbReference type="OrthoDB" id="191139at2759"/>
<evidence type="ECO:0000313" key="3">
    <source>
        <dbReference type="Proteomes" id="UP000054270"/>
    </source>
</evidence>
<protein>
    <recommendedName>
        <fullName evidence="4">NAD(P)-binding protein</fullName>
    </recommendedName>
</protein>
<dbReference type="Proteomes" id="UP000054270">
    <property type="component" value="Unassembled WGS sequence"/>
</dbReference>
<dbReference type="Gene3D" id="3.40.50.720">
    <property type="entry name" value="NAD(P)-binding Rossmann-like Domain"/>
    <property type="match status" value="1"/>
</dbReference>
<dbReference type="STRING" id="945553.A0A0D2P733"/>
<keyword evidence="1" id="KW-0560">Oxidoreductase</keyword>